<dbReference type="Pfam" id="PF15976">
    <property type="entry name" value="CooC_C"/>
    <property type="match status" value="1"/>
</dbReference>
<evidence type="ECO:0000256" key="3">
    <source>
        <dbReference type="SAM" id="SignalP"/>
    </source>
</evidence>
<evidence type="ECO:0000313" key="6">
    <source>
        <dbReference type="EMBL" id="KAF0254221.1"/>
    </source>
</evidence>
<dbReference type="Pfam" id="PF16967">
    <property type="entry name" value="TcfC"/>
    <property type="match status" value="1"/>
</dbReference>
<dbReference type="InterPro" id="IPR032636">
    <property type="entry name" value="Pilus_assem_E-set-like_dom"/>
</dbReference>
<evidence type="ECO:0000259" key="5">
    <source>
        <dbReference type="Pfam" id="PF16967"/>
    </source>
</evidence>
<protein>
    <submittedName>
        <fullName evidence="6">Pilus assembly protein PapC</fullName>
    </submittedName>
</protein>
<accession>A0A7V8J483</accession>
<feature type="domain" description="Pilus assembly protein C-terminal" evidence="4">
    <location>
        <begin position="724"/>
        <end position="819"/>
    </location>
</feature>
<reference evidence="6 7" key="1">
    <citation type="submission" date="2019-12" db="EMBL/GenBank/DDBJ databases">
        <authorList>
            <person name="Woiski C."/>
        </authorList>
    </citation>
    <scope>NUCLEOTIDE SEQUENCE [LARGE SCALE GENOMIC DNA]</scope>
    <source>
        <strain evidence="6 7">BOE100</strain>
    </source>
</reference>
<evidence type="ECO:0000259" key="4">
    <source>
        <dbReference type="Pfam" id="PF15976"/>
    </source>
</evidence>
<dbReference type="Proteomes" id="UP000442695">
    <property type="component" value="Unassembled WGS sequence"/>
</dbReference>
<evidence type="ECO:0000313" key="7">
    <source>
        <dbReference type="Proteomes" id="UP000442695"/>
    </source>
</evidence>
<feature type="region of interest" description="Disordered" evidence="2">
    <location>
        <begin position="443"/>
        <end position="495"/>
    </location>
</feature>
<feature type="compositionally biased region" description="Polar residues" evidence="2">
    <location>
        <begin position="443"/>
        <end position="453"/>
    </location>
</feature>
<gene>
    <name evidence="6" type="ORF">GN299_14185</name>
</gene>
<name>A0A7V8J483_PSEPU</name>
<dbReference type="AlphaFoldDB" id="A0A7V8J483"/>
<proteinExistence type="predicted"/>
<feature type="chain" id="PRO_5031574239" evidence="3">
    <location>
        <begin position="30"/>
        <end position="836"/>
    </location>
</feature>
<organism evidence="6 7">
    <name type="scientific">Pseudomonas putida</name>
    <name type="common">Arthrobacter siderocapsulatus</name>
    <dbReference type="NCBI Taxonomy" id="303"/>
    <lineage>
        <taxon>Bacteria</taxon>
        <taxon>Pseudomonadati</taxon>
        <taxon>Pseudomonadota</taxon>
        <taxon>Gammaproteobacteria</taxon>
        <taxon>Pseudomonadales</taxon>
        <taxon>Pseudomonadaceae</taxon>
        <taxon>Pseudomonas</taxon>
    </lineage>
</organism>
<sequence>MTLQIPLSALYLSLPLAACLAAVPVTGHAATAALGGIEGLPSEFEAHFYEVPLAVRVDLDGRYLGDAMVVLSRDQRVQLLEFTETVDSREPESLRRRWRERLVEGRPLGDCQADCPDGLRAVHYSLANSQLSLLTDQAEASTADERYHRLPEQGSYGLLVRNQLNLVNDGRVTSGRYALQGQGSLGNWTTLADGQLDRGSDSQQGTRYRVDQLYGERLVQDHFYRLGYFTPSAQGLTRQPRLMGASPDTTLGLMFGSSDSLATDNGAPSATPIYVTPNRPAVAEIYRNGVLINSQPVQPGLQTLDSKVLPGGIYEVEIRLVEDGQVTSRSQAFIYKPGNWRSTDAPWRYNLYLGRQSSLLSNWQRDADDSLAAGVLANYLVHPRAILGVSAQRIDQTLQYGTSLDWDVRDRFKLYGNLFRAQGYGNGYDLQMIHAGENSSLVASQSSTWQTRPESLRDDRQPSRWQARQTQTSVSYNHRLDPRNTASVRVSHSSGASAGTGVDLGWSYFGQLLGSQANWRLSLFDRPGNAGTGEARSRGVNLSLSMSLGGTSGRRLSASVGSRTARDGGRDLNAAVAYQQDVDLGPLRSVGLTASADRYGAGLGGDTQFESQQLHGDAYFQRSSYNGEFSGGLNLESMLAVGAGKAAVSGQYLPHQAGLIVDVETDIPGLKLRADDRHGGTANLRPGRNLVPVAAYKAGHVQFDLEGAQATAAVIQPSSVDYHLNRGGIGYRQLRVLRTLTVIGRLLDSQGRPLRGAQVINHASRSVSEADGFFAVEMSESTPSLEVRQQGQVVCLLTLNLTQLVREDDVLLAGDQRCTPASLAKAADNGGEPVES</sequence>
<evidence type="ECO:0000256" key="2">
    <source>
        <dbReference type="SAM" id="MobiDB-lite"/>
    </source>
</evidence>
<dbReference type="EMBL" id="WOWR01000016">
    <property type="protein sequence ID" value="KAF0254221.1"/>
    <property type="molecule type" value="Genomic_DNA"/>
</dbReference>
<feature type="compositionally biased region" description="Polar residues" evidence="2">
    <location>
        <begin position="463"/>
        <end position="476"/>
    </location>
</feature>
<evidence type="ECO:0000256" key="1">
    <source>
        <dbReference type="ARBA" id="ARBA00022729"/>
    </source>
</evidence>
<feature type="domain" description="Pilus assembly protein E-set like" evidence="5">
    <location>
        <begin position="269"/>
        <end position="336"/>
    </location>
</feature>
<feature type="compositionally biased region" description="Polar residues" evidence="2">
    <location>
        <begin position="484"/>
        <end position="495"/>
    </location>
</feature>
<dbReference type="RefSeq" id="WP_061203667.1">
    <property type="nucleotide sequence ID" value="NZ_JAVDLU010000006.1"/>
</dbReference>
<dbReference type="InterPro" id="IPR031917">
    <property type="entry name" value="Pilus_assem_C"/>
</dbReference>
<comment type="caution">
    <text evidence="6">The sequence shown here is derived from an EMBL/GenBank/DDBJ whole genome shotgun (WGS) entry which is preliminary data.</text>
</comment>
<keyword evidence="1 3" id="KW-0732">Signal</keyword>
<feature type="signal peptide" evidence="3">
    <location>
        <begin position="1"/>
        <end position="29"/>
    </location>
</feature>